<dbReference type="EMBL" id="PIQA01000005">
    <property type="protein sequence ID" value="RUO64333.1"/>
    <property type="molecule type" value="Genomic_DNA"/>
</dbReference>
<organism evidence="1 2">
    <name type="scientific">Idiomarina piscisalsi</name>
    <dbReference type="NCBI Taxonomy" id="1096243"/>
    <lineage>
        <taxon>Bacteria</taxon>
        <taxon>Pseudomonadati</taxon>
        <taxon>Pseudomonadota</taxon>
        <taxon>Gammaproteobacteria</taxon>
        <taxon>Alteromonadales</taxon>
        <taxon>Idiomarinaceae</taxon>
        <taxon>Idiomarina</taxon>
    </lineage>
</organism>
<comment type="caution">
    <text evidence="1">The sequence shown here is derived from an EMBL/GenBank/DDBJ whole genome shotgun (WGS) entry which is preliminary data.</text>
</comment>
<reference evidence="1 2" key="1">
    <citation type="journal article" date="2011" name="Front. Microbiol.">
        <title>Genomic signatures of strain selection and enhancement in Bacillus atrophaeus var. globigii, a historical biowarfare simulant.</title>
        <authorList>
            <person name="Gibbons H.S."/>
            <person name="Broomall S.M."/>
            <person name="McNew L.A."/>
            <person name="Daligault H."/>
            <person name="Chapman C."/>
            <person name="Bruce D."/>
            <person name="Karavis M."/>
            <person name="Krepps M."/>
            <person name="McGregor P.A."/>
            <person name="Hong C."/>
            <person name="Park K.H."/>
            <person name="Akmal A."/>
            <person name="Feldman A."/>
            <person name="Lin J.S."/>
            <person name="Chang W.E."/>
            <person name="Higgs B.W."/>
            <person name="Demirev P."/>
            <person name="Lindquist J."/>
            <person name="Liem A."/>
            <person name="Fochler E."/>
            <person name="Read T.D."/>
            <person name="Tapia R."/>
            <person name="Johnson S."/>
            <person name="Bishop-Lilly K.A."/>
            <person name="Detter C."/>
            <person name="Han C."/>
            <person name="Sozhamannan S."/>
            <person name="Rosenzweig C.N."/>
            <person name="Skowronski E.W."/>
        </authorList>
    </citation>
    <scope>NUCLEOTIDE SEQUENCE [LARGE SCALE GENOMIC DNA]</scope>
    <source>
        <strain evidence="1 2">TPS4-2</strain>
    </source>
</reference>
<dbReference type="AlphaFoldDB" id="A0A432YRP4"/>
<name>A0A432YRP4_9GAMM</name>
<proteinExistence type="predicted"/>
<accession>A0A432YRP4</accession>
<dbReference type="Proteomes" id="UP000288361">
    <property type="component" value="Unassembled WGS sequence"/>
</dbReference>
<evidence type="ECO:0000313" key="1">
    <source>
        <dbReference type="EMBL" id="RUO64333.1"/>
    </source>
</evidence>
<evidence type="ECO:0000313" key="2">
    <source>
        <dbReference type="Proteomes" id="UP000288361"/>
    </source>
</evidence>
<protein>
    <submittedName>
        <fullName evidence="1">Uncharacterized protein</fullName>
    </submittedName>
</protein>
<dbReference type="RefSeq" id="WP_126752301.1">
    <property type="nucleotide sequence ID" value="NZ_JBHUMT010000001.1"/>
</dbReference>
<sequence length="260" mass="30947">MRKVFLAVIAFFFGIFLFSYWQSEPELIAAEQMSLRKKLISRVNDFPQKMLHKHERDRIIDMLEEVNSVRLIDDPKDLGGQIYGPNRDHLEIGQALMRQEDFHMKRNLIRVLFHESRHWQDLKQSRFSILKSSGTETESLEFMSKMALLEFFAYSDDYKLAMRFNKDNPKYMLPNCAEYFFNGERKDLDVTPEIYGFGRSLMSNYHAIMANTRFSKKANESRVLRFIEDYKNNYKEVSPFVEFSLIDCNRKYGFEGELNQ</sequence>
<gene>
    <name evidence="1" type="ORF">CWI73_08035</name>
</gene>